<sequence length="41" mass="4443">MNEMYNSVSKLGLQQRVDLVSSGTEFGVTLKKSGLQELVGV</sequence>
<name>A0A2V3IJ37_9FLOR</name>
<dbReference type="EMBL" id="NBIV01000177">
    <property type="protein sequence ID" value="PXF42104.1"/>
    <property type="molecule type" value="Genomic_DNA"/>
</dbReference>
<evidence type="ECO:0000313" key="1">
    <source>
        <dbReference type="EMBL" id="PXF42104.1"/>
    </source>
</evidence>
<protein>
    <submittedName>
        <fullName evidence="1">Uncharacterized protein</fullName>
    </submittedName>
</protein>
<accession>A0A2V3IJ37</accession>
<organism evidence="1 2">
    <name type="scientific">Gracilariopsis chorda</name>
    <dbReference type="NCBI Taxonomy" id="448386"/>
    <lineage>
        <taxon>Eukaryota</taxon>
        <taxon>Rhodophyta</taxon>
        <taxon>Florideophyceae</taxon>
        <taxon>Rhodymeniophycidae</taxon>
        <taxon>Gracilariales</taxon>
        <taxon>Gracilariaceae</taxon>
        <taxon>Gracilariopsis</taxon>
    </lineage>
</organism>
<proteinExistence type="predicted"/>
<comment type="caution">
    <text evidence="1">The sequence shown here is derived from an EMBL/GenBank/DDBJ whole genome shotgun (WGS) entry which is preliminary data.</text>
</comment>
<evidence type="ECO:0000313" key="2">
    <source>
        <dbReference type="Proteomes" id="UP000247409"/>
    </source>
</evidence>
<reference evidence="1 2" key="1">
    <citation type="journal article" date="2018" name="Mol. Biol. Evol.">
        <title>Analysis of the draft genome of the red seaweed Gracilariopsis chorda provides insights into genome size evolution in Rhodophyta.</title>
        <authorList>
            <person name="Lee J."/>
            <person name="Yang E.C."/>
            <person name="Graf L."/>
            <person name="Yang J.H."/>
            <person name="Qiu H."/>
            <person name="Zel Zion U."/>
            <person name="Chan C.X."/>
            <person name="Stephens T.G."/>
            <person name="Weber A.P.M."/>
            <person name="Boo G.H."/>
            <person name="Boo S.M."/>
            <person name="Kim K.M."/>
            <person name="Shin Y."/>
            <person name="Jung M."/>
            <person name="Lee S.J."/>
            <person name="Yim H.S."/>
            <person name="Lee J.H."/>
            <person name="Bhattacharya D."/>
            <person name="Yoon H.S."/>
        </authorList>
    </citation>
    <scope>NUCLEOTIDE SEQUENCE [LARGE SCALE GENOMIC DNA]</scope>
    <source>
        <strain evidence="1 2">SKKU-2015</strain>
        <tissue evidence="1">Whole body</tissue>
    </source>
</reference>
<dbReference type="AlphaFoldDB" id="A0A2V3IJ37"/>
<gene>
    <name evidence="1" type="ORF">BWQ96_08210</name>
</gene>
<dbReference type="Proteomes" id="UP000247409">
    <property type="component" value="Unassembled WGS sequence"/>
</dbReference>
<keyword evidence="2" id="KW-1185">Reference proteome</keyword>